<evidence type="ECO:0000313" key="6">
    <source>
        <dbReference type="Proteomes" id="UP001168167"/>
    </source>
</evidence>
<name>A0ABT7QLE0_9GAMM</name>
<keyword evidence="2" id="KW-0378">Hydrolase</keyword>
<evidence type="ECO:0000313" key="5">
    <source>
        <dbReference type="EMBL" id="MDM5147538.1"/>
    </source>
</evidence>
<dbReference type="Proteomes" id="UP001168167">
    <property type="component" value="Unassembled WGS sequence"/>
</dbReference>
<sequence>MSVVSLISGVVKERKLPANFSKDLLQLATQAAIKPASVVRENFCETPFITIDGQDARDFDDAVACEPTASGINLTVAIADVAAYVKPGDALDNEAKKRGNSVYLPDRVLPMLPPALSNDSCSLIPQQERLCLVCEMELRDGIVQRYRFARGTMRSRQRLTYDEAAILMKNGPTHMQLLGIIGEALRLARRQRGGFIMDRPEINLTLAANDDIFMIQNQRNIAHYAIEECMIAANRCAADFVIRQRLPALHRVHKHPPAENVKKLRAVLAELNIDFPSEPIARDFSDALDNLNKRDPDLGDNLLPLLLGTLARAEYAPDEKTGHFGLACNRYLHFTSPIRRYPDLLTHRAIISALEGKKSTVSHEELVTIGAQCSQSEINADKAGWECRQRLLCWKARNQIGLDFEGVVSGTTSFGVFVSIAELGVDGLVRLSEVPGFWKHDYERRQFVETGGQVLKLGSRLQVRLLSVAPSKGRADFKAIKIF</sequence>
<dbReference type="SMART" id="SM00955">
    <property type="entry name" value="RNB"/>
    <property type="match status" value="1"/>
</dbReference>
<reference evidence="5" key="1">
    <citation type="submission" date="2022-08" db="EMBL/GenBank/DDBJ databases">
        <authorList>
            <person name="Dzunkova M."/>
            <person name="La Clair J."/>
            <person name="Tyml T."/>
            <person name="Doud D."/>
            <person name="Schulz F."/>
            <person name="Piquer S."/>
            <person name="Porcel Sanchis D."/>
            <person name="Osborn A."/>
            <person name="Robinson D."/>
            <person name="Louie K.B."/>
            <person name="Bowen B.P."/>
            <person name="Bowers R."/>
            <person name="Lee J."/>
            <person name="Arnau Llombart V."/>
            <person name="Diaz Villanueva W."/>
            <person name="Gosliner T."/>
            <person name="Northen T."/>
            <person name="Cheng J.-F."/>
            <person name="Burkart M.D."/>
            <person name="Woyke T."/>
        </authorList>
    </citation>
    <scope>NUCLEOTIDE SEQUENCE</scope>
    <source>
        <strain evidence="5">Df01</strain>
    </source>
</reference>
<keyword evidence="1" id="KW-0540">Nuclease</keyword>
<dbReference type="EMBL" id="JANQAO010000002">
    <property type="protein sequence ID" value="MDM5147538.1"/>
    <property type="molecule type" value="Genomic_DNA"/>
</dbReference>
<evidence type="ECO:0000256" key="3">
    <source>
        <dbReference type="ARBA" id="ARBA00022839"/>
    </source>
</evidence>
<dbReference type="PANTHER" id="PTHR23355">
    <property type="entry name" value="RIBONUCLEASE"/>
    <property type="match status" value="1"/>
</dbReference>
<dbReference type="CDD" id="cd04471">
    <property type="entry name" value="S1_RNase_R"/>
    <property type="match status" value="1"/>
</dbReference>
<dbReference type="InterPro" id="IPR003029">
    <property type="entry name" value="S1_domain"/>
</dbReference>
<feature type="domain" description="S1 motif" evidence="4">
    <location>
        <begin position="401"/>
        <end position="480"/>
    </location>
</feature>
<organism evidence="5 6">
    <name type="scientific">Candidatus Doriopsillibacter californiensis</name>
    <dbReference type="NCBI Taxonomy" id="2970740"/>
    <lineage>
        <taxon>Bacteria</taxon>
        <taxon>Pseudomonadati</taxon>
        <taxon>Pseudomonadota</taxon>
        <taxon>Gammaproteobacteria</taxon>
        <taxon>Candidatus Tethybacterales</taxon>
        <taxon>Candidatus Persebacteraceae</taxon>
        <taxon>Candidatus Doriopsillibacter</taxon>
    </lineage>
</organism>
<dbReference type="InterPro" id="IPR022966">
    <property type="entry name" value="RNase_II/R_CS"/>
</dbReference>
<dbReference type="Gene3D" id="2.40.50.140">
    <property type="entry name" value="Nucleic acid-binding proteins"/>
    <property type="match status" value="1"/>
</dbReference>
<dbReference type="InterPro" id="IPR001900">
    <property type="entry name" value="RNase_II/R"/>
</dbReference>
<dbReference type="InterPro" id="IPR012340">
    <property type="entry name" value="NA-bd_OB-fold"/>
</dbReference>
<proteinExistence type="predicted"/>
<reference evidence="5" key="2">
    <citation type="journal article" date="2023" name="Microbiome">
        <title>Synthase-selected sorting approach identifies a beta-lactone synthase in a nudibranch symbiotic bacterium.</title>
        <authorList>
            <person name="Dzunkova M."/>
            <person name="La Clair J.J."/>
            <person name="Tyml T."/>
            <person name="Doud D."/>
            <person name="Schulz F."/>
            <person name="Piquer-Esteban S."/>
            <person name="Porcel Sanchis D."/>
            <person name="Osborn A."/>
            <person name="Robinson D."/>
            <person name="Louie K.B."/>
            <person name="Bowen B.P."/>
            <person name="Bowers R.M."/>
            <person name="Lee J."/>
            <person name="Arnau V."/>
            <person name="Diaz-Villanueva W."/>
            <person name="Stepanauskas R."/>
            <person name="Gosliner T."/>
            <person name="Date S.V."/>
            <person name="Northen T.R."/>
            <person name="Cheng J.F."/>
            <person name="Burkart M.D."/>
            <person name="Woyke T."/>
        </authorList>
    </citation>
    <scope>NUCLEOTIDE SEQUENCE</scope>
    <source>
        <strain evidence="5">Df01</strain>
    </source>
</reference>
<accession>A0ABT7QLE0</accession>
<dbReference type="Pfam" id="PF00575">
    <property type="entry name" value="S1"/>
    <property type="match status" value="1"/>
</dbReference>
<protein>
    <submittedName>
        <fullName evidence="5">RNB domain-containing ribonuclease</fullName>
    </submittedName>
</protein>
<keyword evidence="6" id="KW-1185">Reference proteome</keyword>
<dbReference type="PROSITE" id="PS50126">
    <property type="entry name" value="S1"/>
    <property type="match status" value="1"/>
</dbReference>
<dbReference type="InterPro" id="IPR050180">
    <property type="entry name" value="RNR_Ribonuclease"/>
</dbReference>
<evidence type="ECO:0000259" key="4">
    <source>
        <dbReference type="PROSITE" id="PS50126"/>
    </source>
</evidence>
<dbReference type="SMART" id="SM00316">
    <property type="entry name" value="S1"/>
    <property type="match status" value="1"/>
</dbReference>
<dbReference type="SUPFAM" id="SSF50249">
    <property type="entry name" value="Nucleic acid-binding proteins"/>
    <property type="match status" value="2"/>
</dbReference>
<keyword evidence="3" id="KW-0269">Exonuclease</keyword>
<evidence type="ECO:0000256" key="1">
    <source>
        <dbReference type="ARBA" id="ARBA00022722"/>
    </source>
</evidence>
<gene>
    <name evidence="5" type="ORF">NQX30_04035</name>
</gene>
<dbReference type="PANTHER" id="PTHR23355:SF37">
    <property type="entry name" value="EXORIBONUCLEASE 2"/>
    <property type="match status" value="1"/>
</dbReference>
<evidence type="ECO:0000256" key="2">
    <source>
        <dbReference type="ARBA" id="ARBA00022801"/>
    </source>
</evidence>
<comment type="caution">
    <text evidence="5">The sequence shown here is derived from an EMBL/GenBank/DDBJ whole genome shotgun (WGS) entry which is preliminary data.</text>
</comment>
<dbReference type="Pfam" id="PF00773">
    <property type="entry name" value="RNB"/>
    <property type="match status" value="1"/>
</dbReference>
<dbReference type="PROSITE" id="PS01175">
    <property type="entry name" value="RIBONUCLEASE_II"/>
    <property type="match status" value="1"/>
</dbReference>